<dbReference type="Gene3D" id="2.130.10.10">
    <property type="entry name" value="YVTN repeat-like/Quinoprotein amine dehydrogenase"/>
    <property type="match status" value="3"/>
</dbReference>
<proteinExistence type="inferred from homology"/>
<evidence type="ECO:0000313" key="3">
    <source>
        <dbReference type="EMBL" id="MBB5065459.1"/>
    </source>
</evidence>
<keyword evidence="2" id="KW-0313">Glucose metabolism</keyword>
<dbReference type="Pfam" id="PF10282">
    <property type="entry name" value="Lactonase"/>
    <property type="match status" value="3"/>
</dbReference>
<keyword evidence="3" id="KW-0413">Isomerase</keyword>
<protein>
    <submittedName>
        <fullName evidence="3">6-phosphogluconolactonase (Cycloisomerase 2 family)</fullName>
    </submittedName>
</protein>
<dbReference type="AlphaFoldDB" id="A0A7W7ZTG8"/>
<dbReference type="GO" id="GO:0006006">
    <property type="term" value="P:glucose metabolic process"/>
    <property type="evidence" value="ECO:0007669"/>
    <property type="project" value="UniProtKB-KW"/>
</dbReference>
<dbReference type="PANTHER" id="PTHR30344">
    <property type="entry name" value="6-PHOSPHOGLUCONOLACTONASE-RELATED"/>
    <property type="match status" value="1"/>
</dbReference>
<dbReference type="RefSeq" id="WP_184258155.1">
    <property type="nucleotide sequence ID" value="NZ_JACHIO010000016.1"/>
</dbReference>
<name>A0A7W7ZTG8_9BACT</name>
<evidence type="ECO:0000256" key="1">
    <source>
        <dbReference type="ARBA" id="ARBA00005564"/>
    </source>
</evidence>
<sequence>MKLSLYGRLAMALLASVALGLGMTACGGGTIGYVWVLGQQFNQIAGFKVDDFTGNLTSIAGSPVSSNGTNPVMMVVKSGGRFVYVINQGTGGSQAGKGTSSGISVFSVGGDGALTYLSNYESQGFVPMWAQFDGGGTFLYVLDKYSPGPVDSSGVPTANTDGTGSITVFQSDPNTGRLTLIQNTQSIPPGSAAPTFFKVGVAPIMMKTTGSCLLTLNTADQTVSPYSINSSTGQLSFTGPQTQTTGTLSASSINGNGQYTYITDTDNGADAGRVFPYTVGTNCNLNSVTGGIEPNFAGTLNPDYSLVDISGKYLYVLNQSTTNTTVGTAFSSMSAFTINTTTGQLSPIAGAPFTTGSGPVCMVEDASSQYIYISNHNDGTVTGKVIDPTTGNLSALSRGSTFTATGQATCLGFSGAVN</sequence>
<dbReference type="PROSITE" id="PS51257">
    <property type="entry name" value="PROKAR_LIPOPROTEIN"/>
    <property type="match status" value="1"/>
</dbReference>
<dbReference type="GO" id="GO:0016853">
    <property type="term" value="F:isomerase activity"/>
    <property type="evidence" value="ECO:0007669"/>
    <property type="project" value="UniProtKB-KW"/>
</dbReference>
<keyword evidence="2" id="KW-0119">Carbohydrate metabolism</keyword>
<dbReference type="InterPro" id="IPR050282">
    <property type="entry name" value="Cycloisomerase_2"/>
</dbReference>
<dbReference type="Proteomes" id="UP000584867">
    <property type="component" value="Unassembled WGS sequence"/>
</dbReference>
<dbReference type="EMBL" id="JACHIO010000016">
    <property type="protein sequence ID" value="MBB5065459.1"/>
    <property type="molecule type" value="Genomic_DNA"/>
</dbReference>
<evidence type="ECO:0000313" key="4">
    <source>
        <dbReference type="Proteomes" id="UP000584867"/>
    </source>
</evidence>
<organism evidence="3 4">
    <name type="scientific">Granulicella mallensis</name>
    <dbReference type="NCBI Taxonomy" id="940614"/>
    <lineage>
        <taxon>Bacteria</taxon>
        <taxon>Pseudomonadati</taxon>
        <taxon>Acidobacteriota</taxon>
        <taxon>Terriglobia</taxon>
        <taxon>Terriglobales</taxon>
        <taxon>Acidobacteriaceae</taxon>
        <taxon>Granulicella</taxon>
    </lineage>
</organism>
<reference evidence="3 4" key="1">
    <citation type="submission" date="2020-08" db="EMBL/GenBank/DDBJ databases">
        <title>Genomic Encyclopedia of Type Strains, Phase IV (KMG-V): Genome sequencing to study the core and pangenomes of soil and plant-associated prokaryotes.</title>
        <authorList>
            <person name="Whitman W."/>
        </authorList>
    </citation>
    <scope>NUCLEOTIDE SEQUENCE [LARGE SCALE GENOMIC DNA]</scope>
    <source>
        <strain evidence="3 4">X5P3</strain>
    </source>
</reference>
<dbReference type="InterPro" id="IPR011045">
    <property type="entry name" value="N2O_reductase_N"/>
</dbReference>
<dbReference type="InterPro" id="IPR019405">
    <property type="entry name" value="Lactonase_7-beta_prop"/>
</dbReference>
<comment type="similarity">
    <text evidence="1">Belongs to the cycloisomerase 2 family.</text>
</comment>
<dbReference type="PANTHER" id="PTHR30344:SF1">
    <property type="entry name" value="6-PHOSPHOGLUCONOLACTONASE"/>
    <property type="match status" value="1"/>
</dbReference>
<gene>
    <name evidence="3" type="ORF">HDF15_003827</name>
</gene>
<dbReference type="InterPro" id="IPR015943">
    <property type="entry name" value="WD40/YVTN_repeat-like_dom_sf"/>
</dbReference>
<dbReference type="SUPFAM" id="SSF50974">
    <property type="entry name" value="Nitrous oxide reductase, N-terminal domain"/>
    <property type="match status" value="1"/>
</dbReference>
<dbReference type="GO" id="GO:0017057">
    <property type="term" value="F:6-phosphogluconolactonase activity"/>
    <property type="evidence" value="ECO:0007669"/>
    <property type="project" value="TreeGrafter"/>
</dbReference>
<accession>A0A7W7ZTG8</accession>
<comment type="caution">
    <text evidence="3">The sequence shown here is derived from an EMBL/GenBank/DDBJ whole genome shotgun (WGS) entry which is preliminary data.</text>
</comment>
<evidence type="ECO:0000256" key="2">
    <source>
        <dbReference type="ARBA" id="ARBA00022526"/>
    </source>
</evidence>